<sequence length="425" mass="46989">MALSMIALCTALHSCAIQEVWLGGEASQHTHLHQGPLKSAQQVRPCSQGATLTWRMQASSANVLVLLAVKISILLGVSKTDSIQPYPPFTIAVFFNYNLGGEVPLPHPLWWSFPHDSRCYKRSPLQGCWAVPLPLPSLAVHLQERHGKISMDIFVRKFQPDRYQLWKQGKDIYTIDHTKPTPESTPEVKAWLQRRRKLRKTPKSAQCTRSHSKRPKAEEDEEVSPEVNGEEVPSCDLGPENCKLGGNTEEGSKLGITDTVSKQETSVSRMQKDQNLSDNTKLSGNSCLSASVMEETKTEDEKACAITTPSMSKKPSDSISSSGQVKMEESDPPEYPWPKSPESYSSVAESNDVFTEGEESDVEGHGSGLEPGEIPVLLSEERNSFKIPSTIEGETKTAKSWRHPLTKPPSRSPMTVVKQQVASDE</sequence>
<protein>
    <submittedName>
        <fullName evidence="3">Lysine-specific demethylase 4C-like</fullName>
    </submittedName>
</protein>
<feature type="chain" id="PRO_5034279139" evidence="2">
    <location>
        <begin position="18"/>
        <end position="425"/>
    </location>
</feature>
<evidence type="ECO:0000256" key="1">
    <source>
        <dbReference type="SAM" id="MobiDB-lite"/>
    </source>
</evidence>
<evidence type="ECO:0000256" key="2">
    <source>
        <dbReference type="SAM" id="SignalP"/>
    </source>
</evidence>
<reference evidence="3" key="1">
    <citation type="submission" date="2025-08" db="UniProtKB">
        <authorList>
            <consortium name="RefSeq"/>
        </authorList>
    </citation>
    <scope>IDENTIFICATION</scope>
    <source>
        <tissue evidence="3">Leukocyte</tissue>
    </source>
</reference>
<evidence type="ECO:0000313" key="3">
    <source>
        <dbReference type="RefSeq" id="XP_020010653.1"/>
    </source>
</evidence>
<feature type="compositionally biased region" description="Polar residues" evidence="1">
    <location>
        <begin position="342"/>
        <end position="353"/>
    </location>
</feature>
<name>A0A8B7TSY1_CASCN</name>
<dbReference type="RefSeq" id="XP_020010653.1">
    <property type="nucleotide sequence ID" value="XM_020155064.1"/>
</dbReference>
<keyword evidence="2" id="KW-0732">Signal</keyword>
<gene>
    <name evidence="3" type="primary">LOC109680069</name>
</gene>
<feature type="compositionally biased region" description="Low complexity" evidence="1">
    <location>
        <begin position="309"/>
        <end position="322"/>
    </location>
</feature>
<feature type="signal peptide" evidence="2">
    <location>
        <begin position="1"/>
        <end position="17"/>
    </location>
</feature>
<dbReference type="OrthoDB" id="9547406at2759"/>
<dbReference type="AlphaFoldDB" id="A0A8B7TSY1"/>
<feature type="region of interest" description="Disordered" evidence="1">
    <location>
        <begin position="197"/>
        <end position="425"/>
    </location>
</feature>
<dbReference type="KEGG" id="ccan:109680069"/>
<feature type="compositionally biased region" description="Polar residues" evidence="1">
    <location>
        <begin position="258"/>
        <end position="289"/>
    </location>
</feature>
<feature type="non-terminal residue" evidence="3">
    <location>
        <position position="425"/>
    </location>
</feature>
<proteinExistence type="predicted"/>
<feature type="compositionally biased region" description="Basic and acidic residues" evidence="1">
    <location>
        <begin position="294"/>
        <end position="303"/>
    </location>
</feature>
<organism evidence="3">
    <name type="scientific">Castor canadensis</name>
    <name type="common">American beaver</name>
    <dbReference type="NCBI Taxonomy" id="51338"/>
    <lineage>
        <taxon>Eukaryota</taxon>
        <taxon>Metazoa</taxon>
        <taxon>Chordata</taxon>
        <taxon>Craniata</taxon>
        <taxon>Vertebrata</taxon>
        <taxon>Euteleostomi</taxon>
        <taxon>Mammalia</taxon>
        <taxon>Eutheria</taxon>
        <taxon>Euarchontoglires</taxon>
        <taxon>Glires</taxon>
        <taxon>Rodentia</taxon>
        <taxon>Castorimorpha</taxon>
        <taxon>Castoridae</taxon>
        <taxon>Castor</taxon>
    </lineage>
</organism>
<accession>A0A8B7TSY1</accession>